<feature type="domain" description="Nose resistant-to-fluoxetine protein N-terminal" evidence="2">
    <location>
        <begin position="67"/>
        <end position="198"/>
    </location>
</feature>
<dbReference type="GO" id="GO:0016747">
    <property type="term" value="F:acyltransferase activity, transferring groups other than amino-acyl groups"/>
    <property type="evidence" value="ECO:0007669"/>
    <property type="project" value="InterPro"/>
</dbReference>
<feature type="transmembrane region" description="Helical" evidence="1">
    <location>
        <begin position="209"/>
        <end position="231"/>
    </location>
</feature>
<dbReference type="OMA" id="QHFSNYD"/>
<dbReference type="PANTHER" id="PTHR11161">
    <property type="entry name" value="O-ACYLTRANSFERASE"/>
    <property type="match status" value="1"/>
</dbReference>
<feature type="transmembrane region" description="Helical" evidence="1">
    <location>
        <begin position="549"/>
        <end position="573"/>
    </location>
</feature>
<dbReference type="HOGENOM" id="CLU_007874_2_2_1"/>
<evidence type="ECO:0000259" key="2">
    <source>
        <dbReference type="SMART" id="SM00703"/>
    </source>
</evidence>
<feature type="transmembrane region" description="Helical" evidence="1">
    <location>
        <begin position="515"/>
        <end position="537"/>
    </location>
</feature>
<dbReference type="Pfam" id="PF01757">
    <property type="entry name" value="Acyl_transf_3"/>
    <property type="match status" value="1"/>
</dbReference>
<feature type="transmembrane region" description="Helical" evidence="1">
    <location>
        <begin position="585"/>
        <end position="607"/>
    </location>
</feature>
<organism evidence="3 4">
    <name type="scientific">Drosophila mojavensis</name>
    <name type="common">Fruit fly</name>
    <dbReference type="NCBI Taxonomy" id="7230"/>
    <lineage>
        <taxon>Eukaryota</taxon>
        <taxon>Metazoa</taxon>
        <taxon>Ecdysozoa</taxon>
        <taxon>Arthropoda</taxon>
        <taxon>Hexapoda</taxon>
        <taxon>Insecta</taxon>
        <taxon>Pterygota</taxon>
        <taxon>Neoptera</taxon>
        <taxon>Endopterygota</taxon>
        <taxon>Diptera</taxon>
        <taxon>Brachycera</taxon>
        <taxon>Muscomorpha</taxon>
        <taxon>Ephydroidea</taxon>
        <taxon>Drosophilidae</taxon>
        <taxon>Drosophila</taxon>
    </lineage>
</organism>
<reference evidence="3 4" key="1">
    <citation type="journal article" date="2007" name="Nature">
        <title>Evolution of genes and genomes on the Drosophila phylogeny.</title>
        <authorList>
            <consortium name="Drosophila 12 Genomes Consortium"/>
            <person name="Clark A.G."/>
            <person name="Eisen M.B."/>
            <person name="Smith D.R."/>
            <person name="Bergman C.M."/>
            <person name="Oliver B."/>
            <person name="Markow T.A."/>
            <person name="Kaufman T.C."/>
            <person name="Kellis M."/>
            <person name="Gelbart W."/>
            <person name="Iyer V.N."/>
            <person name="Pollard D.A."/>
            <person name="Sackton T.B."/>
            <person name="Larracuente A.M."/>
            <person name="Singh N.D."/>
            <person name="Abad J.P."/>
            <person name="Abt D.N."/>
            <person name="Adryan B."/>
            <person name="Aguade M."/>
            <person name="Akashi H."/>
            <person name="Anderson W.W."/>
            <person name="Aquadro C.F."/>
            <person name="Ardell D.H."/>
            <person name="Arguello R."/>
            <person name="Artieri C.G."/>
            <person name="Barbash D.A."/>
            <person name="Barker D."/>
            <person name="Barsanti P."/>
            <person name="Batterham P."/>
            <person name="Batzoglou S."/>
            <person name="Begun D."/>
            <person name="Bhutkar A."/>
            <person name="Blanco E."/>
            <person name="Bosak S.A."/>
            <person name="Bradley R.K."/>
            <person name="Brand A.D."/>
            <person name="Brent M.R."/>
            <person name="Brooks A.N."/>
            <person name="Brown R.H."/>
            <person name="Butlin R.K."/>
            <person name="Caggese C."/>
            <person name="Calvi B.R."/>
            <person name="Bernardo de Carvalho A."/>
            <person name="Caspi A."/>
            <person name="Castrezana S."/>
            <person name="Celniker S.E."/>
            <person name="Chang J.L."/>
            <person name="Chapple C."/>
            <person name="Chatterji S."/>
            <person name="Chinwalla A."/>
            <person name="Civetta A."/>
            <person name="Clifton S.W."/>
            <person name="Comeron J.M."/>
            <person name="Costello J.C."/>
            <person name="Coyne J.A."/>
            <person name="Daub J."/>
            <person name="David R.G."/>
            <person name="Delcher A.L."/>
            <person name="Delehaunty K."/>
            <person name="Do C.B."/>
            <person name="Ebling H."/>
            <person name="Edwards K."/>
            <person name="Eickbush T."/>
            <person name="Evans J.D."/>
            <person name="Filipski A."/>
            <person name="Findeiss S."/>
            <person name="Freyhult E."/>
            <person name="Fulton L."/>
            <person name="Fulton R."/>
            <person name="Garcia A.C."/>
            <person name="Gardiner A."/>
            <person name="Garfield D.A."/>
            <person name="Garvin B.E."/>
            <person name="Gibson G."/>
            <person name="Gilbert D."/>
            <person name="Gnerre S."/>
            <person name="Godfrey J."/>
            <person name="Good R."/>
            <person name="Gotea V."/>
            <person name="Gravely B."/>
            <person name="Greenberg A.J."/>
            <person name="Griffiths-Jones S."/>
            <person name="Gross S."/>
            <person name="Guigo R."/>
            <person name="Gustafson E.A."/>
            <person name="Haerty W."/>
            <person name="Hahn M.W."/>
            <person name="Halligan D.L."/>
            <person name="Halpern A.L."/>
            <person name="Halter G.M."/>
            <person name="Han M.V."/>
            <person name="Heger A."/>
            <person name="Hillier L."/>
            <person name="Hinrichs A.S."/>
            <person name="Holmes I."/>
            <person name="Hoskins R.A."/>
            <person name="Hubisz M.J."/>
            <person name="Hultmark D."/>
            <person name="Huntley M.A."/>
            <person name="Jaffe D.B."/>
            <person name="Jagadeeshan S."/>
            <person name="Jeck W.R."/>
            <person name="Johnson J."/>
            <person name="Jones C.D."/>
            <person name="Jordan W.C."/>
            <person name="Karpen G.H."/>
            <person name="Kataoka E."/>
            <person name="Keightley P.D."/>
            <person name="Kheradpour P."/>
            <person name="Kirkness E.F."/>
            <person name="Koerich L.B."/>
            <person name="Kristiansen K."/>
            <person name="Kudrna D."/>
            <person name="Kulathinal R.J."/>
            <person name="Kumar S."/>
            <person name="Kwok R."/>
            <person name="Lander E."/>
            <person name="Langley C.H."/>
            <person name="Lapoint R."/>
            <person name="Lazzaro B.P."/>
            <person name="Lee S.J."/>
            <person name="Levesque L."/>
            <person name="Li R."/>
            <person name="Lin C.F."/>
            <person name="Lin M.F."/>
            <person name="Lindblad-Toh K."/>
            <person name="Llopart A."/>
            <person name="Long M."/>
            <person name="Low L."/>
            <person name="Lozovsky E."/>
            <person name="Lu J."/>
            <person name="Luo M."/>
            <person name="Machado C.A."/>
            <person name="Makalowski W."/>
            <person name="Marzo M."/>
            <person name="Matsuda M."/>
            <person name="Matzkin L."/>
            <person name="McAllister B."/>
            <person name="McBride C.S."/>
            <person name="McKernan B."/>
            <person name="McKernan K."/>
            <person name="Mendez-Lago M."/>
            <person name="Minx P."/>
            <person name="Mollenhauer M.U."/>
            <person name="Montooth K."/>
            <person name="Mount S.M."/>
            <person name="Mu X."/>
            <person name="Myers E."/>
            <person name="Negre B."/>
            <person name="Newfeld S."/>
            <person name="Nielsen R."/>
            <person name="Noor M.A."/>
            <person name="O'Grady P."/>
            <person name="Pachter L."/>
            <person name="Papaceit M."/>
            <person name="Parisi M.J."/>
            <person name="Parisi M."/>
            <person name="Parts L."/>
            <person name="Pedersen J.S."/>
            <person name="Pesole G."/>
            <person name="Phillippy A.M."/>
            <person name="Ponting C.P."/>
            <person name="Pop M."/>
            <person name="Porcelli D."/>
            <person name="Powell J.R."/>
            <person name="Prohaska S."/>
            <person name="Pruitt K."/>
            <person name="Puig M."/>
            <person name="Quesneville H."/>
            <person name="Ram K.R."/>
            <person name="Rand D."/>
            <person name="Rasmussen M.D."/>
            <person name="Reed L.K."/>
            <person name="Reenan R."/>
            <person name="Reily A."/>
            <person name="Remington K.A."/>
            <person name="Rieger T.T."/>
            <person name="Ritchie M.G."/>
            <person name="Robin C."/>
            <person name="Rogers Y.H."/>
            <person name="Rohde C."/>
            <person name="Rozas J."/>
            <person name="Rubenfield M.J."/>
            <person name="Ruiz A."/>
            <person name="Russo S."/>
            <person name="Salzberg S.L."/>
            <person name="Sanchez-Gracia A."/>
            <person name="Saranga D.J."/>
            <person name="Sato H."/>
            <person name="Schaeffer S.W."/>
            <person name="Schatz M.C."/>
            <person name="Schlenke T."/>
            <person name="Schwartz R."/>
            <person name="Segarra C."/>
            <person name="Singh R.S."/>
            <person name="Sirot L."/>
            <person name="Sirota M."/>
            <person name="Sisneros N.B."/>
            <person name="Smith C.D."/>
            <person name="Smith T.F."/>
            <person name="Spieth J."/>
            <person name="Stage D.E."/>
            <person name="Stark A."/>
            <person name="Stephan W."/>
            <person name="Strausberg R.L."/>
            <person name="Strempel S."/>
            <person name="Sturgill D."/>
            <person name="Sutton G."/>
            <person name="Sutton G.G."/>
            <person name="Tao W."/>
            <person name="Teichmann S."/>
            <person name="Tobari Y.N."/>
            <person name="Tomimura Y."/>
            <person name="Tsolas J.M."/>
            <person name="Valente V.L."/>
            <person name="Venter E."/>
            <person name="Venter J.C."/>
            <person name="Vicario S."/>
            <person name="Vieira F.G."/>
            <person name="Vilella A.J."/>
            <person name="Villasante A."/>
            <person name="Walenz B."/>
            <person name="Wang J."/>
            <person name="Wasserman M."/>
            <person name="Watts T."/>
            <person name="Wilson D."/>
            <person name="Wilson R.K."/>
            <person name="Wing R.A."/>
            <person name="Wolfner M.F."/>
            <person name="Wong A."/>
            <person name="Wong G.K."/>
            <person name="Wu C.I."/>
            <person name="Wu G."/>
            <person name="Yamamoto D."/>
            <person name="Yang H.P."/>
            <person name="Yang S.P."/>
            <person name="Yorke J.A."/>
            <person name="Yoshida K."/>
            <person name="Zdobnov E."/>
            <person name="Zhang P."/>
            <person name="Zhang Y."/>
            <person name="Zimin A.V."/>
            <person name="Baldwin J."/>
            <person name="Abdouelleil A."/>
            <person name="Abdulkadir J."/>
            <person name="Abebe A."/>
            <person name="Abera B."/>
            <person name="Abreu J."/>
            <person name="Acer S.C."/>
            <person name="Aftuck L."/>
            <person name="Alexander A."/>
            <person name="An P."/>
            <person name="Anderson E."/>
            <person name="Anderson S."/>
            <person name="Arachi H."/>
            <person name="Azer M."/>
            <person name="Bachantsang P."/>
            <person name="Barry A."/>
            <person name="Bayul T."/>
            <person name="Berlin A."/>
            <person name="Bessette D."/>
            <person name="Bloom T."/>
            <person name="Blye J."/>
            <person name="Boguslavskiy L."/>
            <person name="Bonnet C."/>
            <person name="Boukhgalter B."/>
            <person name="Bourzgui I."/>
            <person name="Brown A."/>
            <person name="Cahill P."/>
            <person name="Channer S."/>
            <person name="Cheshatsang Y."/>
            <person name="Chuda L."/>
            <person name="Citroen M."/>
            <person name="Collymore A."/>
            <person name="Cooke P."/>
            <person name="Costello M."/>
            <person name="D'Aco K."/>
            <person name="Daza R."/>
            <person name="De Haan G."/>
            <person name="DeGray S."/>
            <person name="DeMaso C."/>
            <person name="Dhargay N."/>
            <person name="Dooley K."/>
            <person name="Dooley E."/>
            <person name="Doricent M."/>
            <person name="Dorje P."/>
            <person name="Dorjee K."/>
            <person name="Dupes A."/>
            <person name="Elong R."/>
            <person name="Falk J."/>
            <person name="Farina A."/>
            <person name="Faro S."/>
            <person name="Ferguson D."/>
            <person name="Fisher S."/>
            <person name="Foley C.D."/>
            <person name="Franke A."/>
            <person name="Friedrich D."/>
            <person name="Gadbois L."/>
            <person name="Gearin G."/>
            <person name="Gearin C.R."/>
            <person name="Giannoukos G."/>
            <person name="Goode T."/>
            <person name="Graham J."/>
            <person name="Grandbois E."/>
            <person name="Grewal S."/>
            <person name="Gyaltsen K."/>
            <person name="Hafez N."/>
            <person name="Hagos B."/>
            <person name="Hall J."/>
            <person name="Henson C."/>
            <person name="Hollinger A."/>
            <person name="Honan T."/>
            <person name="Huard M.D."/>
            <person name="Hughes L."/>
            <person name="Hurhula B."/>
            <person name="Husby M.E."/>
            <person name="Kamat A."/>
            <person name="Kanga B."/>
            <person name="Kashin S."/>
            <person name="Khazanovich D."/>
            <person name="Kisner P."/>
            <person name="Lance K."/>
            <person name="Lara M."/>
            <person name="Lee W."/>
            <person name="Lennon N."/>
            <person name="Letendre F."/>
            <person name="LeVine R."/>
            <person name="Lipovsky A."/>
            <person name="Liu X."/>
            <person name="Liu J."/>
            <person name="Liu S."/>
            <person name="Lokyitsang T."/>
            <person name="Lokyitsang Y."/>
            <person name="Lubonja R."/>
            <person name="Lui A."/>
            <person name="MacDonald P."/>
            <person name="Magnisalis V."/>
            <person name="Maru K."/>
            <person name="Matthews C."/>
            <person name="McCusker W."/>
            <person name="McDonough S."/>
            <person name="Mehta T."/>
            <person name="Meldrim J."/>
            <person name="Meneus L."/>
            <person name="Mihai O."/>
            <person name="Mihalev A."/>
            <person name="Mihova T."/>
            <person name="Mittelman R."/>
            <person name="Mlenga V."/>
            <person name="Montmayeur A."/>
            <person name="Mulrain L."/>
            <person name="Navidi A."/>
            <person name="Naylor J."/>
            <person name="Negash T."/>
            <person name="Nguyen T."/>
            <person name="Nguyen N."/>
            <person name="Nicol R."/>
            <person name="Norbu C."/>
            <person name="Norbu N."/>
            <person name="Novod N."/>
            <person name="O'Neill B."/>
            <person name="Osman S."/>
            <person name="Markiewicz E."/>
            <person name="Oyono O.L."/>
            <person name="Patti C."/>
            <person name="Phunkhang P."/>
            <person name="Pierre F."/>
            <person name="Priest M."/>
            <person name="Raghuraman S."/>
            <person name="Rege F."/>
            <person name="Reyes R."/>
            <person name="Rise C."/>
            <person name="Rogov P."/>
            <person name="Ross K."/>
            <person name="Ryan E."/>
            <person name="Settipalli S."/>
            <person name="Shea T."/>
            <person name="Sherpa N."/>
            <person name="Shi L."/>
            <person name="Shih D."/>
            <person name="Sparrow T."/>
            <person name="Spaulding J."/>
            <person name="Stalker J."/>
            <person name="Stange-Thomann N."/>
            <person name="Stavropoulos S."/>
            <person name="Stone C."/>
            <person name="Strader C."/>
            <person name="Tesfaye S."/>
            <person name="Thomson T."/>
            <person name="Thoulutsang Y."/>
            <person name="Thoulutsang D."/>
            <person name="Topham K."/>
            <person name="Topping I."/>
            <person name="Tsamla T."/>
            <person name="Vassiliev H."/>
            <person name="Vo A."/>
            <person name="Wangchuk T."/>
            <person name="Wangdi T."/>
            <person name="Weiand M."/>
            <person name="Wilkinson J."/>
            <person name="Wilson A."/>
            <person name="Yadav S."/>
            <person name="Young G."/>
            <person name="Yu Q."/>
            <person name="Zembek L."/>
            <person name="Zhong D."/>
            <person name="Zimmer A."/>
            <person name="Zwirko Z."/>
            <person name="Jaffe D.B."/>
            <person name="Alvarez P."/>
            <person name="Brockman W."/>
            <person name="Butler J."/>
            <person name="Chin C."/>
            <person name="Gnerre S."/>
            <person name="Grabherr M."/>
            <person name="Kleber M."/>
            <person name="Mauceli E."/>
            <person name="MacCallum I."/>
        </authorList>
    </citation>
    <scope>NUCLEOTIDE SEQUENCE [LARGE SCALE GENOMIC DNA]</scope>
    <source>
        <strain evidence="4">Tucson 15081-1352.22</strain>
    </source>
</reference>
<evidence type="ECO:0000313" key="4">
    <source>
        <dbReference type="Proteomes" id="UP000009192"/>
    </source>
</evidence>
<protein>
    <recommendedName>
        <fullName evidence="2">Nose resistant-to-fluoxetine protein N-terminal domain-containing protein</fullName>
    </recommendedName>
</protein>
<feature type="transmembrane region" description="Helical" evidence="1">
    <location>
        <begin position="258"/>
        <end position="278"/>
    </location>
</feature>
<proteinExistence type="predicted"/>
<feature type="transmembrane region" description="Helical" evidence="1">
    <location>
        <begin position="481"/>
        <end position="503"/>
    </location>
</feature>
<dbReference type="Pfam" id="PF20146">
    <property type="entry name" value="NRF"/>
    <property type="match status" value="1"/>
</dbReference>
<name>B4L806_DROMO</name>
<feature type="transmembrane region" description="Helical" evidence="1">
    <location>
        <begin position="306"/>
        <end position="330"/>
    </location>
</feature>
<evidence type="ECO:0000256" key="1">
    <source>
        <dbReference type="SAM" id="Phobius"/>
    </source>
</evidence>
<feature type="transmembrane region" description="Helical" evidence="1">
    <location>
        <begin position="627"/>
        <end position="649"/>
    </location>
</feature>
<dbReference type="InterPro" id="IPR006621">
    <property type="entry name" value="Nose-resist-to-fluoxetine_N"/>
</dbReference>
<keyword evidence="3" id="KW-0012">Acyltransferase</keyword>
<keyword evidence="1" id="KW-0472">Membrane</keyword>
<evidence type="ECO:0000313" key="3">
    <source>
        <dbReference type="EMBL" id="EDW05581.1"/>
    </source>
</evidence>
<dbReference type="PANTHER" id="PTHR11161:SF0">
    <property type="entry name" value="O-ACYLTRANSFERASE LIKE PROTEIN"/>
    <property type="match status" value="1"/>
</dbReference>
<dbReference type="eggNOG" id="KOG3700">
    <property type="taxonomic scope" value="Eukaryota"/>
</dbReference>
<dbReference type="InterPro" id="IPR002656">
    <property type="entry name" value="Acyl_transf_3_dom"/>
</dbReference>
<dbReference type="InParanoid" id="B4L806"/>
<keyword evidence="1" id="KW-1133">Transmembrane helix</keyword>
<dbReference type="KEGG" id="dmo:Dmoj_GI11012"/>
<keyword evidence="4" id="KW-1185">Reference proteome</keyword>
<feature type="transmembrane region" description="Helical" evidence="1">
    <location>
        <begin position="412"/>
        <end position="433"/>
    </location>
</feature>
<keyword evidence="3" id="KW-0808">Transferase</keyword>
<accession>B4L806</accession>
<dbReference type="PhylomeDB" id="B4L806"/>
<sequence>MALEKVRLIGSGLRLGAVQGLLIVSLALALGPQEVAGAYSQQELLTWLQQSNLGYQVLQQANSSSDELLCATEVGLLLQAAERRALPALQVLDAWGKFPHGLLYGHFSDLGNYESCLSQSLSNSAAALAPSKYCLAHIAFESLLAMDEDTVSISIGTCIPAACSANQLNRWLNNYLQRIFEDAVAPQLQLAQESNCALAAREPMAALDWFAIVLLITLALFVVLCTLLDYFKGPQKLLAAFSLRQNLRQLLKISRPSIHLIPCLHGIRCLTIICMIWGHDYMFLLLAPNVNSYEVIAWAQTPFSMILQSGAIAVDTFFLLSGMLLVMSTLRELERRSGRLNVPLMYLHRIVRLTPVLAIAVLFLMTLFPRLDSGPLWQQFTSPSQLCYDTWWATLLYVQNYAAAGRMCLGHAWYLAVDMQLFLLSPLLLWPLYRWRRRAVAGIVLLTALLFGCVFSIIMLNKLTVFDRKGNLGADSMEMRMIYYTTHARAMPWLIGLLFGCFLHGEQGRRRRIPAWLMLLLWLLALLFIATSIWSVYPYTRPGAAEISPLAGAFYVCCSRIAWPLAICWLIWACQSGRGGLVNTLLSWSFWQPVSKLSYCLYIWHLLIEMANMGRIKSSQHFSNYDAILHFWSDFGITLLVSLLMYLCVEAPFVQVELHFIRTLRSRTTPTAPKPHTVTPTVSLAVIAAPTSISQQNLVEA</sequence>
<dbReference type="SMART" id="SM00703">
    <property type="entry name" value="NRF"/>
    <property type="match status" value="1"/>
</dbReference>
<feature type="transmembrane region" description="Helical" evidence="1">
    <location>
        <begin position="440"/>
        <end position="461"/>
    </location>
</feature>
<feature type="transmembrane region" description="Helical" evidence="1">
    <location>
        <begin position="350"/>
        <end position="368"/>
    </location>
</feature>
<dbReference type="Proteomes" id="UP000009192">
    <property type="component" value="Unassembled WGS sequence"/>
</dbReference>
<dbReference type="InterPro" id="IPR052728">
    <property type="entry name" value="O2_lipid_transport_reg"/>
</dbReference>
<dbReference type="OrthoDB" id="118951at2759"/>
<dbReference type="EMBL" id="CH933814">
    <property type="protein sequence ID" value="EDW05581.1"/>
    <property type="molecule type" value="Genomic_DNA"/>
</dbReference>
<gene>
    <name evidence="3" type="primary">Dmoj\GI11012</name>
    <name evidence="3" type="ORF">Dmoj_GI11012</name>
</gene>
<dbReference type="AlphaFoldDB" id="B4L806"/>
<keyword evidence="1" id="KW-0812">Transmembrane</keyword>